<dbReference type="GO" id="GO:0008726">
    <property type="term" value="F:alkanesulfonate monooxygenase activity"/>
    <property type="evidence" value="ECO:0007669"/>
    <property type="project" value="TreeGrafter"/>
</dbReference>
<keyword evidence="2" id="KW-0288">FMN</keyword>
<dbReference type="OrthoDB" id="5723200at2"/>
<evidence type="ECO:0000313" key="7">
    <source>
        <dbReference type="Proteomes" id="UP000291144"/>
    </source>
</evidence>
<dbReference type="PANTHER" id="PTHR42847">
    <property type="entry name" value="ALKANESULFONATE MONOOXYGENASE"/>
    <property type="match status" value="1"/>
</dbReference>
<sequence>MDVGVGLPSTIPWSRARLVPDWAQAAEQAGFFTLATLDRLVYGNLDAIPALAAAAAVTSRIGLTTAIMIGPFRGNGALLAKQLASVDRLSEGRLTVGIAVGARPDDFEATASPYETRGKAFDAQLAEMRAVWAGEPRGYAGAIGPAPVQPGGPPLLIGGGSPAAFRRMTEYGAGWILGAGGPEVFAGAADKARSVWREAGREGEPRLVAIGYVSLGDDAEEQAWRYLGDYYNFAGPYAERIIANALTTQEAVADAVAGFTAAGCDELILFPANPDLQQIALIAAATGLT</sequence>
<dbReference type="InterPro" id="IPR050172">
    <property type="entry name" value="SsuD_RutA_monooxygenase"/>
</dbReference>
<dbReference type="Proteomes" id="UP000291144">
    <property type="component" value="Unassembled WGS sequence"/>
</dbReference>
<evidence type="ECO:0000256" key="1">
    <source>
        <dbReference type="ARBA" id="ARBA00022630"/>
    </source>
</evidence>
<evidence type="ECO:0000313" key="6">
    <source>
        <dbReference type="EMBL" id="TCC50513.1"/>
    </source>
</evidence>
<dbReference type="GO" id="GO:0046306">
    <property type="term" value="P:alkanesulfonate catabolic process"/>
    <property type="evidence" value="ECO:0007669"/>
    <property type="project" value="TreeGrafter"/>
</dbReference>
<keyword evidence="4" id="KW-0503">Monooxygenase</keyword>
<evidence type="ECO:0000259" key="5">
    <source>
        <dbReference type="Pfam" id="PF00296"/>
    </source>
</evidence>
<reference evidence="6 7" key="1">
    <citation type="submission" date="2019-02" db="EMBL/GenBank/DDBJ databases">
        <title>Kribbella capetownensis sp. nov. and Kribbella speibonae sp. nov., isolated from soil.</title>
        <authorList>
            <person name="Curtis S.M."/>
            <person name="Norton I."/>
            <person name="Everest G.J."/>
            <person name="Meyers P.R."/>
        </authorList>
    </citation>
    <scope>NUCLEOTIDE SEQUENCE [LARGE SCALE GENOMIC DNA]</scope>
    <source>
        <strain evidence="6 7">NRRL B-24813</strain>
    </source>
</reference>
<organism evidence="6 7">
    <name type="scientific">Kribbella pittospori</name>
    <dbReference type="NCBI Taxonomy" id="722689"/>
    <lineage>
        <taxon>Bacteria</taxon>
        <taxon>Bacillati</taxon>
        <taxon>Actinomycetota</taxon>
        <taxon>Actinomycetes</taxon>
        <taxon>Propionibacteriales</taxon>
        <taxon>Kribbellaceae</taxon>
        <taxon>Kribbella</taxon>
    </lineage>
</organism>
<dbReference type="PANTHER" id="PTHR42847:SF4">
    <property type="entry name" value="ALKANESULFONATE MONOOXYGENASE-RELATED"/>
    <property type="match status" value="1"/>
</dbReference>
<keyword evidence="3" id="KW-0560">Oxidoreductase</keyword>
<keyword evidence="7" id="KW-1185">Reference proteome</keyword>
<protein>
    <submittedName>
        <fullName evidence="6">LLM class flavin-dependent oxidoreductase</fullName>
    </submittedName>
</protein>
<dbReference type="Gene3D" id="3.20.20.30">
    <property type="entry name" value="Luciferase-like domain"/>
    <property type="match status" value="1"/>
</dbReference>
<evidence type="ECO:0000256" key="3">
    <source>
        <dbReference type="ARBA" id="ARBA00023002"/>
    </source>
</evidence>
<proteinExistence type="predicted"/>
<feature type="domain" description="Luciferase-like" evidence="5">
    <location>
        <begin position="16"/>
        <end position="238"/>
    </location>
</feature>
<dbReference type="Pfam" id="PF00296">
    <property type="entry name" value="Bac_luciferase"/>
    <property type="match status" value="1"/>
</dbReference>
<dbReference type="AlphaFoldDB" id="A0A4R0JT05"/>
<accession>A0A4R0JT05</accession>
<keyword evidence="1" id="KW-0285">Flavoprotein</keyword>
<dbReference type="InterPro" id="IPR036661">
    <property type="entry name" value="Luciferase-like_sf"/>
</dbReference>
<dbReference type="InterPro" id="IPR011251">
    <property type="entry name" value="Luciferase-like_dom"/>
</dbReference>
<gene>
    <name evidence="6" type="ORF">E0H73_41345</name>
</gene>
<dbReference type="RefSeq" id="WP_131366025.1">
    <property type="nucleotide sequence ID" value="NZ_SJKB01000024.1"/>
</dbReference>
<evidence type="ECO:0000256" key="4">
    <source>
        <dbReference type="ARBA" id="ARBA00023033"/>
    </source>
</evidence>
<dbReference type="EMBL" id="SJKB01000024">
    <property type="protein sequence ID" value="TCC50513.1"/>
    <property type="molecule type" value="Genomic_DNA"/>
</dbReference>
<comment type="caution">
    <text evidence="6">The sequence shown here is derived from an EMBL/GenBank/DDBJ whole genome shotgun (WGS) entry which is preliminary data.</text>
</comment>
<dbReference type="SUPFAM" id="SSF51679">
    <property type="entry name" value="Bacterial luciferase-like"/>
    <property type="match status" value="1"/>
</dbReference>
<name>A0A4R0JT05_9ACTN</name>
<evidence type="ECO:0000256" key="2">
    <source>
        <dbReference type="ARBA" id="ARBA00022643"/>
    </source>
</evidence>